<name>A0ABP5MF48_9MICC</name>
<organism evidence="1 2">
    <name type="scientific">Arthrobacter parietis</name>
    <dbReference type="NCBI Taxonomy" id="271434"/>
    <lineage>
        <taxon>Bacteria</taxon>
        <taxon>Bacillati</taxon>
        <taxon>Actinomycetota</taxon>
        <taxon>Actinomycetes</taxon>
        <taxon>Micrococcales</taxon>
        <taxon>Micrococcaceae</taxon>
        <taxon>Arthrobacter</taxon>
    </lineage>
</organism>
<protein>
    <submittedName>
        <fullName evidence="1">DUF885 domain-containing protein</fullName>
    </submittedName>
</protein>
<dbReference type="PANTHER" id="PTHR33361:SF2">
    <property type="entry name" value="DUF885 DOMAIN-CONTAINING PROTEIN"/>
    <property type="match status" value="1"/>
</dbReference>
<dbReference type="InterPro" id="IPR010281">
    <property type="entry name" value="DUF885"/>
</dbReference>
<sequence length="563" mass="62653">MTDALAPVRRARTAIDDVADAFFLKLLELKPELAAALGIPAYGSGFFDYSPAGHQVFAQAIQKTLARLEDLNPVDDVDGVTLDAMRERLGLELEFLATGITELNNIECPSQLIRNVFDLMPTETAEDWERIAERLENVSGALDGYIASLRKSRDEGHVAAARQINAVVWQSREHAKDNGYFKSLAAEAEIKDNELDAGTRSRLERGAAGAAAAYVDFADFLETELLPTAPEKDAVGRAYYELCSRRFLGAAVNLDETYAWAVAELDRLIAEQVEVAGRIKPGATIEEAKAILNAEPARQLKGSAALKQWMQATADQALADLAGVHFDIPAPMDRLECMIAPTQEGVIYYSVPSDDFSRPGRMWWSIPPGEDEFTTWAETSTVYHEGVPGHHLQYGTATYQRELLNNWRRHACWVSGHGEGWALYAEQLMLELGYLADPGDYMGMLDMQRMRAARVVFDLGVHLELDVPEQWGSGTWTPEKGYEFLTRHLDISEGALEFEFTRYLGWPGQASSYKVGQRVWQEIRAIRQQTDGDTFDLRAFHTEALNLGSVGLDTLRRALLPGF</sequence>
<proteinExistence type="predicted"/>
<dbReference type="Pfam" id="PF05960">
    <property type="entry name" value="DUF885"/>
    <property type="match status" value="1"/>
</dbReference>
<dbReference type="Proteomes" id="UP001500974">
    <property type="component" value="Unassembled WGS sequence"/>
</dbReference>
<comment type="caution">
    <text evidence="1">The sequence shown here is derived from an EMBL/GenBank/DDBJ whole genome shotgun (WGS) entry which is preliminary data.</text>
</comment>
<evidence type="ECO:0000313" key="1">
    <source>
        <dbReference type="EMBL" id="GAA2173213.1"/>
    </source>
</evidence>
<gene>
    <name evidence="1" type="ORF">GCM10009784_06670</name>
</gene>
<dbReference type="EMBL" id="BAAAON010000001">
    <property type="protein sequence ID" value="GAA2173213.1"/>
    <property type="molecule type" value="Genomic_DNA"/>
</dbReference>
<keyword evidence="2" id="KW-1185">Reference proteome</keyword>
<dbReference type="PANTHER" id="PTHR33361">
    <property type="entry name" value="GLR0591 PROTEIN"/>
    <property type="match status" value="1"/>
</dbReference>
<evidence type="ECO:0000313" key="2">
    <source>
        <dbReference type="Proteomes" id="UP001500974"/>
    </source>
</evidence>
<accession>A0ABP5MF48</accession>
<reference evidence="2" key="1">
    <citation type="journal article" date="2019" name="Int. J. Syst. Evol. Microbiol.">
        <title>The Global Catalogue of Microorganisms (GCM) 10K type strain sequencing project: providing services to taxonomists for standard genome sequencing and annotation.</title>
        <authorList>
            <consortium name="The Broad Institute Genomics Platform"/>
            <consortium name="The Broad Institute Genome Sequencing Center for Infectious Disease"/>
            <person name="Wu L."/>
            <person name="Ma J."/>
        </authorList>
    </citation>
    <scope>NUCLEOTIDE SEQUENCE [LARGE SCALE GENOMIC DNA]</scope>
    <source>
        <strain evidence="2">JCM 14917</strain>
    </source>
</reference>
<dbReference type="RefSeq" id="WP_346027460.1">
    <property type="nucleotide sequence ID" value="NZ_BAAAON010000001.1"/>
</dbReference>